<evidence type="ECO:0000256" key="2">
    <source>
        <dbReference type="ARBA" id="ARBA00022679"/>
    </source>
</evidence>
<keyword evidence="9" id="KW-1185">Reference proteome</keyword>
<dbReference type="InterPro" id="IPR036888">
    <property type="entry name" value="DNA_integrity_DisA_N_sf"/>
</dbReference>
<feature type="transmembrane region" description="Helical" evidence="6">
    <location>
        <begin position="64"/>
        <end position="81"/>
    </location>
</feature>
<keyword evidence="5" id="KW-0067">ATP-binding</keyword>
<gene>
    <name evidence="8" type="ORF">SAMN02745216_03586</name>
</gene>
<evidence type="ECO:0000256" key="1">
    <source>
        <dbReference type="ARBA" id="ARBA00000877"/>
    </source>
</evidence>
<evidence type="ECO:0000256" key="6">
    <source>
        <dbReference type="SAM" id="Phobius"/>
    </source>
</evidence>
<feature type="domain" description="DAC" evidence="7">
    <location>
        <begin position="82"/>
        <end position="240"/>
    </location>
</feature>
<feature type="transmembrane region" description="Helical" evidence="6">
    <location>
        <begin position="41"/>
        <end position="58"/>
    </location>
</feature>
<keyword evidence="4" id="KW-0547">Nucleotide-binding</keyword>
<keyword evidence="3" id="KW-0548">Nucleotidyltransferase</keyword>
<dbReference type="RefSeq" id="WP_073477628.1">
    <property type="nucleotide sequence ID" value="NZ_FQZU01000026.1"/>
</dbReference>
<sequence>MISNFLQTVLGWRALTDIILIALGMFFVYHTLRRLGTWKMFLGLVMAMLTYVGANLLGLEGITWIFSNLSHVALIGIIIIFQPEIRKMLESSVSPARREPEGPEHEGLPMMIADALFSLAKIPCGAIFVFPGRDPLERFLTGGVSLNADPSPELILSIFDTHSPGHDGALLVRDGRLAGYGFRLPISKSSHLPREMGTRHHAGMGLSEITDALVFVVSEERGLVSFFKNGRLSRVPGRKEAVEAITDHWKASASFLPQPEKGTKKWTTAVELVTAFMLTILLWSSVVIGRMEIVEKSVETPIVYVALPANIALSGVKPTGTRIHMAGPKSQLDNLTADNLRVRIDLSKAQPGKQTFFVSRESLNLPKKVDLLDADPSEINLSLEETVDMEVPVTPQLVGQPRQGWTVASVAVKPQKVRVVMKKGEGEQQAPAVTTTPIYLDGLGSSTSIRCKIIAPPDAQPSDKPWPDVEVQIRLIPVEAKSE</sequence>
<keyword evidence="6" id="KW-1133">Transmembrane helix</keyword>
<dbReference type="PANTHER" id="PTHR34185:SF1">
    <property type="entry name" value="DIADENYLATE CYCLASE"/>
    <property type="match status" value="1"/>
</dbReference>
<evidence type="ECO:0000313" key="9">
    <source>
        <dbReference type="Proteomes" id="UP000183994"/>
    </source>
</evidence>
<dbReference type="OrthoDB" id="9807385at2"/>
<evidence type="ECO:0000256" key="4">
    <source>
        <dbReference type="ARBA" id="ARBA00022741"/>
    </source>
</evidence>
<evidence type="ECO:0000256" key="3">
    <source>
        <dbReference type="ARBA" id="ARBA00022695"/>
    </source>
</evidence>
<dbReference type="Gene3D" id="3.40.1700.10">
    <property type="entry name" value="DNA integrity scanning protein, DisA, N-terminal domain"/>
    <property type="match status" value="1"/>
</dbReference>
<dbReference type="Pfam" id="PF02457">
    <property type="entry name" value="DAC"/>
    <property type="match status" value="1"/>
</dbReference>
<accession>A0A1M6T3Q5</accession>
<keyword evidence="6" id="KW-0812">Transmembrane</keyword>
<proteinExistence type="predicted"/>
<evidence type="ECO:0000313" key="8">
    <source>
        <dbReference type="EMBL" id="SHK51526.1"/>
    </source>
</evidence>
<reference evidence="9" key="1">
    <citation type="submission" date="2016-11" db="EMBL/GenBank/DDBJ databases">
        <authorList>
            <person name="Varghese N."/>
            <person name="Submissions S."/>
        </authorList>
    </citation>
    <scope>NUCLEOTIDE SEQUENCE [LARGE SCALE GENOMIC DNA]</scope>
    <source>
        <strain evidence="9">DSM 16219</strain>
    </source>
</reference>
<keyword evidence="2" id="KW-0808">Transferase</keyword>
<dbReference type="Gene3D" id="2.170.120.40">
    <property type="entry name" value="YbbR-like domain"/>
    <property type="match status" value="1"/>
</dbReference>
<dbReference type="SUPFAM" id="SSF143597">
    <property type="entry name" value="YojJ-like"/>
    <property type="match status" value="1"/>
</dbReference>
<dbReference type="EMBL" id="FQZU01000026">
    <property type="protein sequence ID" value="SHK51526.1"/>
    <property type="molecule type" value="Genomic_DNA"/>
</dbReference>
<keyword evidence="6" id="KW-0472">Membrane</keyword>
<evidence type="ECO:0000256" key="5">
    <source>
        <dbReference type="ARBA" id="ARBA00022840"/>
    </source>
</evidence>
<dbReference type="Proteomes" id="UP000183994">
    <property type="component" value="Unassembled WGS sequence"/>
</dbReference>
<feature type="transmembrane region" description="Helical" evidence="6">
    <location>
        <begin position="12"/>
        <end position="29"/>
    </location>
</feature>
<name>A0A1M6T3Q5_9BACT</name>
<dbReference type="Pfam" id="PF19293">
    <property type="entry name" value="CdaA_N"/>
    <property type="match status" value="1"/>
</dbReference>
<organism evidence="8 9">
    <name type="scientific">Desulfatibacillum alkenivorans DSM 16219</name>
    <dbReference type="NCBI Taxonomy" id="1121393"/>
    <lineage>
        <taxon>Bacteria</taxon>
        <taxon>Pseudomonadati</taxon>
        <taxon>Thermodesulfobacteriota</taxon>
        <taxon>Desulfobacteria</taxon>
        <taxon>Desulfobacterales</taxon>
        <taxon>Desulfatibacillaceae</taxon>
        <taxon>Desulfatibacillum</taxon>
    </lineage>
</organism>
<dbReference type="PANTHER" id="PTHR34185">
    <property type="entry name" value="DIADENYLATE CYCLASE"/>
    <property type="match status" value="1"/>
</dbReference>
<evidence type="ECO:0000259" key="7">
    <source>
        <dbReference type="PROSITE" id="PS51794"/>
    </source>
</evidence>
<protein>
    <submittedName>
        <fullName evidence="8">TIGR00159 family protein</fullName>
    </submittedName>
</protein>
<dbReference type="PROSITE" id="PS51794">
    <property type="entry name" value="DAC"/>
    <property type="match status" value="1"/>
</dbReference>
<dbReference type="InterPro" id="IPR050338">
    <property type="entry name" value="DisA"/>
</dbReference>
<comment type="catalytic activity">
    <reaction evidence="1">
        <text>2 ATP = 3',3'-c-di-AMP + 2 diphosphate</text>
        <dbReference type="Rhea" id="RHEA:35655"/>
        <dbReference type="ChEBI" id="CHEBI:30616"/>
        <dbReference type="ChEBI" id="CHEBI:33019"/>
        <dbReference type="ChEBI" id="CHEBI:71500"/>
        <dbReference type="EC" id="2.7.7.85"/>
    </reaction>
</comment>
<dbReference type="Gene3D" id="2.170.120.30">
    <property type="match status" value="1"/>
</dbReference>
<dbReference type="InterPro" id="IPR003390">
    <property type="entry name" value="DNA_integrity_scan_DisA_N"/>
</dbReference>
<dbReference type="InterPro" id="IPR045585">
    <property type="entry name" value="CdaA_N"/>
</dbReference>
<dbReference type="GO" id="GO:0004016">
    <property type="term" value="F:adenylate cyclase activity"/>
    <property type="evidence" value="ECO:0007669"/>
    <property type="project" value="TreeGrafter"/>
</dbReference>
<dbReference type="STRING" id="1121393.SAMN02745216_03586"/>
<dbReference type="GO" id="GO:0106408">
    <property type="term" value="F:diadenylate cyclase activity"/>
    <property type="evidence" value="ECO:0007669"/>
    <property type="project" value="UniProtKB-EC"/>
</dbReference>
<dbReference type="GO" id="GO:0005524">
    <property type="term" value="F:ATP binding"/>
    <property type="evidence" value="ECO:0007669"/>
    <property type="project" value="UniProtKB-KW"/>
</dbReference>
<dbReference type="AlphaFoldDB" id="A0A1M6T3Q5"/>